<dbReference type="InterPro" id="IPR023227">
    <property type="entry name" value="SAM_OH_AdoTrfase_C_sf"/>
</dbReference>
<dbReference type="SUPFAM" id="SSF102522">
    <property type="entry name" value="Bacterial fluorinating enzyme, N-terminal domain"/>
    <property type="match status" value="1"/>
</dbReference>
<dbReference type="PIRSF" id="PIRSF006779">
    <property type="entry name" value="UCP006779"/>
    <property type="match status" value="1"/>
</dbReference>
<evidence type="ECO:0000259" key="4">
    <source>
        <dbReference type="Pfam" id="PF20257"/>
    </source>
</evidence>
<evidence type="ECO:0000313" key="6">
    <source>
        <dbReference type="Proteomes" id="UP000191110"/>
    </source>
</evidence>
<dbReference type="AlphaFoldDB" id="A0A1T2L420"/>
<sequence length="245" mass="26515">MIVIATDFGIDGPYLGQMIAAIYAQNNQIPVVTLFSDLPTYDIKASAYLLEPHINFFQQGTVFLCVVDPGVGGSRLPIVVKADGRWFVGPDNGLFAMIARRAKLVSYWVISWLPDQLSASFHGRDLFAPIAAELALSGVNDKHMHAVEQVTSDPSWPEDLSEVVYADRYGNAITGIRALTLDNSDRLIVNGTEISSARTFSEVAVGELFWYENSNGLAEIAVNKGSAVAALEIELGAPVVRVLGT</sequence>
<organism evidence="5 6">
    <name type="scientific">Solemya pervernicosa gill symbiont</name>
    <dbReference type="NCBI Taxonomy" id="642797"/>
    <lineage>
        <taxon>Bacteria</taxon>
        <taxon>Pseudomonadati</taxon>
        <taxon>Pseudomonadota</taxon>
        <taxon>Gammaproteobacteria</taxon>
        <taxon>sulfur-oxidizing symbionts</taxon>
    </lineage>
</organism>
<dbReference type="Pfam" id="PF20257">
    <property type="entry name" value="SAM_HAT_C"/>
    <property type="match status" value="1"/>
</dbReference>
<evidence type="ECO:0008006" key="7">
    <source>
        <dbReference type="Google" id="ProtNLM"/>
    </source>
</evidence>
<protein>
    <recommendedName>
        <fullName evidence="7">SAM-dependent chlorinase/fluorinase</fullName>
    </recommendedName>
</protein>
<comment type="caution">
    <text evidence="5">The sequence shown here is derived from an EMBL/GenBank/DDBJ whole genome shotgun (WGS) entry which is preliminary data.</text>
</comment>
<name>A0A1T2L420_9GAMM</name>
<proteinExistence type="inferred from homology"/>
<feature type="domain" description="S-adenosyl-l-methionine hydroxide adenosyltransferase C-terminal" evidence="4">
    <location>
        <begin position="162"/>
        <end position="239"/>
    </location>
</feature>
<dbReference type="OrthoDB" id="9792195at2"/>
<evidence type="ECO:0000259" key="3">
    <source>
        <dbReference type="Pfam" id="PF01887"/>
    </source>
</evidence>
<dbReference type="Pfam" id="PF01887">
    <property type="entry name" value="SAM_HAT_N"/>
    <property type="match status" value="1"/>
</dbReference>
<keyword evidence="1" id="KW-0949">S-adenosyl-L-methionine</keyword>
<evidence type="ECO:0000256" key="2">
    <source>
        <dbReference type="ARBA" id="ARBA00024035"/>
    </source>
</evidence>
<dbReference type="InterPro" id="IPR046470">
    <property type="entry name" value="SAM_HAT_C"/>
</dbReference>
<keyword evidence="6" id="KW-1185">Reference proteome</keyword>
<dbReference type="InterPro" id="IPR046469">
    <property type="entry name" value="SAM_HAT_N"/>
</dbReference>
<reference evidence="5 6" key="1">
    <citation type="submission" date="2016-11" db="EMBL/GenBank/DDBJ databases">
        <title>Mixed transmission modes and dynamic genome evolution in an obligate animal-bacterial symbiosis.</title>
        <authorList>
            <person name="Russell S.L."/>
            <person name="Corbett-Detig R.B."/>
            <person name="Cavanaugh C.M."/>
        </authorList>
    </citation>
    <scope>NUCLEOTIDE SEQUENCE [LARGE SCALE GENOMIC DNA]</scope>
    <source>
        <strain evidence="5">Sveles-Q1</strain>
    </source>
</reference>
<evidence type="ECO:0000313" key="5">
    <source>
        <dbReference type="EMBL" id="OOZ39812.1"/>
    </source>
</evidence>
<dbReference type="PANTHER" id="PTHR35092:SF1">
    <property type="entry name" value="CHLORINASE MJ1651"/>
    <property type="match status" value="1"/>
</dbReference>
<dbReference type="Proteomes" id="UP000191110">
    <property type="component" value="Unassembled WGS sequence"/>
</dbReference>
<feature type="domain" description="S-adenosyl-l-methionine hydroxide adenosyltransferase N-terminal" evidence="3">
    <location>
        <begin position="2"/>
        <end position="137"/>
    </location>
</feature>
<dbReference type="EMBL" id="MPRL01000041">
    <property type="protein sequence ID" value="OOZ39812.1"/>
    <property type="molecule type" value="Genomic_DNA"/>
</dbReference>
<dbReference type="InterPro" id="IPR002747">
    <property type="entry name" value="SAM_OH_AdoTrfase"/>
</dbReference>
<dbReference type="RefSeq" id="WP_078483977.1">
    <property type="nucleotide sequence ID" value="NZ_MPRL01000041.1"/>
</dbReference>
<dbReference type="InterPro" id="IPR023228">
    <property type="entry name" value="SAM_OH_AdoTrfase_N_sf"/>
</dbReference>
<dbReference type="Gene3D" id="3.40.50.10790">
    <property type="entry name" value="S-adenosyl-l-methionine hydroxide adenosyltransferase, N-terminal"/>
    <property type="match status" value="1"/>
</dbReference>
<accession>A0A1T2L420</accession>
<dbReference type="PANTHER" id="PTHR35092">
    <property type="entry name" value="CHLORINASE MJ1651"/>
    <property type="match status" value="1"/>
</dbReference>
<comment type="similarity">
    <text evidence="2">Belongs to the SAM hydrolase / SAM-dependent halogenase family.</text>
</comment>
<gene>
    <name evidence="5" type="ORF">BOW53_10185</name>
</gene>
<dbReference type="SUPFAM" id="SSF101852">
    <property type="entry name" value="Bacterial fluorinating enzyme, C-terminal domain"/>
    <property type="match status" value="1"/>
</dbReference>
<evidence type="ECO:0000256" key="1">
    <source>
        <dbReference type="ARBA" id="ARBA00022691"/>
    </source>
</evidence>
<dbReference type="Gene3D" id="2.40.30.90">
    <property type="entry name" value="Bacterial fluorinating enzyme like"/>
    <property type="match status" value="1"/>
</dbReference>